<reference evidence="13" key="1">
    <citation type="submission" date="2025-08" db="UniProtKB">
        <authorList>
            <consortium name="RefSeq"/>
        </authorList>
    </citation>
    <scope>IDENTIFICATION</scope>
</reference>
<dbReference type="PANTHER" id="PTHR13869:SF19">
    <property type="entry name" value="MYELIN PROTEIN ZERO-LIKE PROTEIN 1"/>
    <property type="match status" value="1"/>
</dbReference>
<dbReference type="Proteomes" id="UP000694871">
    <property type="component" value="Unplaced"/>
</dbReference>
<feature type="signal peptide" evidence="10">
    <location>
        <begin position="1"/>
        <end position="22"/>
    </location>
</feature>
<evidence type="ECO:0000313" key="12">
    <source>
        <dbReference type="Proteomes" id="UP000694871"/>
    </source>
</evidence>
<dbReference type="InterPro" id="IPR003599">
    <property type="entry name" value="Ig_sub"/>
</dbReference>
<accession>A0ABM1K4B1</accession>
<proteinExistence type="predicted"/>
<evidence type="ECO:0000256" key="5">
    <source>
        <dbReference type="ARBA" id="ARBA00023136"/>
    </source>
</evidence>
<dbReference type="PROSITE" id="PS50835">
    <property type="entry name" value="IG_LIKE"/>
    <property type="match status" value="1"/>
</dbReference>
<dbReference type="InterPro" id="IPR013783">
    <property type="entry name" value="Ig-like_fold"/>
</dbReference>
<dbReference type="InterPro" id="IPR000920">
    <property type="entry name" value="Myelin_P0-rel"/>
</dbReference>
<dbReference type="PRINTS" id="PR00213">
    <property type="entry name" value="MYELINP0"/>
</dbReference>
<dbReference type="SUPFAM" id="SSF48726">
    <property type="entry name" value="Immunoglobulin"/>
    <property type="match status" value="1"/>
</dbReference>
<evidence type="ECO:0000256" key="9">
    <source>
        <dbReference type="SAM" id="Phobius"/>
    </source>
</evidence>
<keyword evidence="7" id="KW-0325">Glycoprotein</keyword>
<dbReference type="InterPro" id="IPR036179">
    <property type="entry name" value="Ig-like_dom_sf"/>
</dbReference>
<evidence type="ECO:0000256" key="1">
    <source>
        <dbReference type="ARBA" id="ARBA00004479"/>
    </source>
</evidence>
<comment type="subcellular location">
    <subcellularLocation>
        <location evidence="1">Membrane</location>
        <topology evidence="1">Single-pass type I membrane protein</topology>
    </subcellularLocation>
</comment>
<feature type="domain" description="Ig-like" evidence="11">
    <location>
        <begin position="4"/>
        <end position="131"/>
    </location>
</feature>
<feature type="transmembrane region" description="Helical" evidence="9">
    <location>
        <begin position="154"/>
        <end position="175"/>
    </location>
</feature>
<dbReference type="SMART" id="SM00406">
    <property type="entry name" value="IGv"/>
    <property type="match status" value="1"/>
</dbReference>
<organism evidence="12 13">
    <name type="scientific">Gekko japonicus</name>
    <name type="common">Schlegel's Japanese gecko</name>
    <dbReference type="NCBI Taxonomy" id="146911"/>
    <lineage>
        <taxon>Eukaryota</taxon>
        <taxon>Metazoa</taxon>
        <taxon>Chordata</taxon>
        <taxon>Craniata</taxon>
        <taxon>Vertebrata</taxon>
        <taxon>Euteleostomi</taxon>
        <taxon>Lepidosauria</taxon>
        <taxon>Squamata</taxon>
        <taxon>Bifurcata</taxon>
        <taxon>Gekkota</taxon>
        <taxon>Gekkonidae</taxon>
        <taxon>Gekkoninae</taxon>
        <taxon>Gekko</taxon>
    </lineage>
</organism>
<keyword evidence="3 10" id="KW-0732">Signal</keyword>
<sequence length="212" mass="23351">MASPRVLALVLVAALGLAQVSAVEVYTPSELSVRNGTKVRLPCTFTSTEVISSAASVTWSFQAQGAPSAVSFFYYSNGKAYPGKDAPFKGRISWAGDLYKNDASISIADIQFQDIGTYICDVRNSPDIVVTPGEIRLRVVERGHDYSNRSIICLAVGTVILVLLVFIVITDHLFWKEQKSKVLKPLANTENNQRFPSDCSRTTRLLYQNVRL</sequence>
<evidence type="ECO:0000313" key="13">
    <source>
        <dbReference type="RefSeq" id="XP_015268548.1"/>
    </source>
</evidence>
<dbReference type="GeneID" id="107112005"/>
<evidence type="ECO:0000259" key="11">
    <source>
        <dbReference type="PROSITE" id="PS50835"/>
    </source>
</evidence>
<evidence type="ECO:0000256" key="10">
    <source>
        <dbReference type="SAM" id="SignalP"/>
    </source>
</evidence>
<evidence type="ECO:0000256" key="4">
    <source>
        <dbReference type="ARBA" id="ARBA00022989"/>
    </source>
</evidence>
<dbReference type="PANTHER" id="PTHR13869">
    <property type="entry name" value="MYELIN P0 RELATED"/>
    <property type="match status" value="1"/>
</dbReference>
<protein>
    <submittedName>
        <fullName evidence="13">Myelin protein zero-like protein 1</fullName>
    </submittedName>
</protein>
<keyword evidence="4 9" id="KW-1133">Transmembrane helix</keyword>
<dbReference type="RefSeq" id="XP_015268548.1">
    <property type="nucleotide sequence ID" value="XM_015413062.1"/>
</dbReference>
<keyword evidence="2 9" id="KW-0812">Transmembrane</keyword>
<evidence type="ECO:0000256" key="8">
    <source>
        <dbReference type="ARBA" id="ARBA00023319"/>
    </source>
</evidence>
<evidence type="ECO:0000256" key="7">
    <source>
        <dbReference type="ARBA" id="ARBA00023180"/>
    </source>
</evidence>
<keyword evidence="8" id="KW-0393">Immunoglobulin domain</keyword>
<evidence type="ECO:0000256" key="2">
    <source>
        <dbReference type="ARBA" id="ARBA00022692"/>
    </source>
</evidence>
<dbReference type="InterPro" id="IPR007110">
    <property type="entry name" value="Ig-like_dom"/>
</dbReference>
<dbReference type="SMART" id="SM00409">
    <property type="entry name" value="IG"/>
    <property type="match status" value="1"/>
</dbReference>
<dbReference type="Pfam" id="PF07686">
    <property type="entry name" value="V-set"/>
    <property type="match status" value="1"/>
</dbReference>
<keyword evidence="6" id="KW-1015">Disulfide bond</keyword>
<dbReference type="InterPro" id="IPR013106">
    <property type="entry name" value="Ig_V-set"/>
</dbReference>
<feature type="chain" id="PRO_5045588599" evidence="10">
    <location>
        <begin position="23"/>
        <end position="212"/>
    </location>
</feature>
<dbReference type="Gene3D" id="2.60.40.10">
    <property type="entry name" value="Immunoglobulins"/>
    <property type="match status" value="1"/>
</dbReference>
<name>A0ABM1K4B1_GEKJA</name>
<keyword evidence="5 9" id="KW-0472">Membrane</keyword>
<keyword evidence="12" id="KW-1185">Reference proteome</keyword>
<evidence type="ECO:0000256" key="6">
    <source>
        <dbReference type="ARBA" id="ARBA00023157"/>
    </source>
</evidence>
<gene>
    <name evidence="13" type="primary">LOC107112005</name>
</gene>
<evidence type="ECO:0000256" key="3">
    <source>
        <dbReference type="ARBA" id="ARBA00022729"/>
    </source>
</evidence>